<evidence type="ECO:0000256" key="14">
    <source>
        <dbReference type="ARBA" id="ARBA00024688"/>
    </source>
</evidence>
<keyword evidence="13 19" id="KW-0472">Membrane</keyword>
<keyword evidence="6 17" id="KW-0812">Transmembrane</keyword>
<dbReference type="SUPFAM" id="SSF49503">
    <property type="entry name" value="Cupredoxins"/>
    <property type="match status" value="1"/>
</dbReference>
<evidence type="ECO:0000256" key="3">
    <source>
        <dbReference type="ARBA" id="ARBA00022448"/>
    </source>
</evidence>
<evidence type="ECO:0000256" key="8">
    <source>
        <dbReference type="ARBA" id="ARBA00022967"/>
    </source>
</evidence>
<comment type="subcellular location">
    <subcellularLocation>
        <location evidence="17">Cell membrane</location>
        <topology evidence="17">Multi-pass membrane protein</topology>
    </subcellularLocation>
    <subcellularLocation>
        <location evidence="1">Membrane</location>
        <topology evidence="1">Multi-pass membrane protein</topology>
    </subcellularLocation>
</comment>
<evidence type="ECO:0000256" key="13">
    <source>
        <dbReference type="ARBA" id="ARBA00023136"/>
    </source>
</evidence>
<dbReference type="Pfam" id="PF02790">
    <property type="entry name" value="COX2_TM"/>
    <property type="match status" value="1"/>
</dbReference>
<evidence type="ECO:0000259" key="22">
    <source>
        <dbReference type="PROSITE" id="PS51007"/>
    </source>
</evidence>
<dbReference type="NCBIfam" id="TIGR02866">
    <property type="entry name" value="CoxB"/>
    <property type="match status" value="1"/>
</dbReference>
<dbReference type="Pfam" id="PF00116">
    <property type="entry name" value="COX2"/>
    <property type="match status" value="1"/>
</dbReference>
<evidence type="ECO:0000256" key="16">
    <source>
        <dbReference type="PROSITE-ProRule" id="PRU00433"/>
    </source>
</evidence>
<keyword evidence="4 16" id="KW-0349">Heme</keyword>
<dbReference type="InterPro" id="IPR001505">
    <property type="entry name" value="Copper_CuA"/>
</dbReference>
<dbReference type="InterPro" id="IPR036909">
    <property type="entry name" value="Cyt_c-like_dom_sf"/>
</dbReference>
<feature type="domain" description="Cytochrome oxidase subunit II copper A binding" evidence="20">
    <location>
        <begin position="121"/>
        <end position="233"/>
    </location>
</feature>
<proteinExistence type="inferred from homology"/>
<organism evidence="23 24">
    <name type="scientific">Candidatus Promineifilum breve</name>
    <dbReference type="NCBI Taxonomy" id="1806508"/>
    <lineage>
        <taxon>Bacteria</taxon>
        <taxon>Bacillati</taxon>
        <taxon>Chloroflexota</taxon>
        <taxon>Ardenticatenia</taxon>
        <taxon>Candidatus Promineifilales</taxon>
        <taxon>Candidatus Promineifilaceae</taxon>
        <taxon>Candidatus Promineifilum</taxon>
    </lineage>
</organism>
<dbReference type="InterPro" id="IPR045187">
    <property type="entry name" value="CcO_II"/>
</dbReference>
<evidence type="ECO:0000256" key="17">
    <source>
        <dbReference type="RuleBase" id="RU000456"/>
    </source>
</evidence>
<sequence length="356" mass="39658">MGRLKHPISIIILVALATLGLRFLFSYILALPFAASAEAGPIDTLFNAHFWMIAFLFSLIMVMMIYSVFVFRRADDDDSDGPHVHSNTRLEIGWTIVPTFVVLGFGVWGAVILNEITRPKEGEMTVNVTGKQWIWSFAYPEQEDVQSGELVLPVNRTTVLKMNAEDVIHSFWVPEFRVKQDLVPGRETTLRITPTETGAYKLRCAEICGLNHTQMEADVRILSVEEFDAWVAEKSAAPAFAEMTPEERGAYWASAEGFGCVACHSSDGTPGVGPTWQGLYQRQEQLTDGSTITADDAYIINSINEPNAQIVVGFNPNIMPQNYLEQFTTREQEIEAAEAIDLDIAADLIAYIKTLQ</sequence>
<evidence type="ECO:0000259" key="20">
    <source>
        <dbReference type="PROSITE" id="PS50857"/>
    </source>
</evidence>
<feature type="transmembrane region" description="Helical" evidence="19">
    <location>
        <begin position="49"/>
        <end position="71"/>
    </location>
</feature>
<dbReference type="PANTHER" id="PTHR22888:SF9">
    <property type="entry name" value="CYTOCHROME C OXIDASE SUBUNIT 2"/>
    <property type="match status" value="1"/>
</dbReference>
<evidence type="ECO:0000256" key="7">
    <source>
        <dbReference type="ARBA" id="ARBA00022723"/>
    </source>
</evidence>
<dbReference type="GO" id="GO:0005886">
    <property type="term" value="C:plasma membrane"/>
    <property type="evidence" value="ECO:0007669"/>
    <property type="project" value="UniProtKB-SubCell"/>
</dbReference>
<keyword evidence="7 16" id="KW-0479">Metal-binding</keyword>
<evidence type="ECO:0000256" key="10">
    <source>
        <dbReference type="ARBA" id="ARBA00022989"/>
    </source>
</evidence>
<name>A0A161KBB4_9CHLR</name>
<evidence type="ECO:0000256" key="12">
    <source>
        <dbReference type="ARBA" id="ARBA00023008"/>
    </source>
</evidence>
<dbReference type="Gene3D" id="1.10.760.10">
    <property type="entry name" value="Cytochrome c-like domain"/>
    <property type="match status" value="1"/>
</dbReference>
<gene>
    <name evidence="23" type="ORF">CFX0092_A3399</name>
</gene>
<comment type="function">
    <text evidence="14 18">Subunits I and II form the functional core of the enzyme complex. Electrons originating in cytochrome c are transferred via heme a and Cu(A) to the binuclear center formed by heme a3 and Cu(B).</text>
</comment>
<dbReference type="OrthoDB" id="9773456at2"/>
<reference evidence="23" key="1">
    <citation type="submission" date="2016-01" db="EMBL/GenBank/DDBJ databases">
        <authorList>
            <person name="Mcilroy J.S."/>
            <person name="Karst M S."/>
            <person name="Albertsen M."/>
        </authorList>
    </citation>
    <scope>NUCLEOTIDE SEQUENCE</scope>
    <source>
        <strain evidence="23">Cfx-K</strain>
    </source>
</reference>
<keyword evidence="8" id="KW-1278">Translocase</keyword>
<dbReference type="InterPro" id="IPR011759">
    <property type="entry name" value="Cyt_c_oxidase_su2_TM_dom"/>
</dbReference>
<evidence type="ECO:0000256" key="15">
    <source>
        <dbReference type="ARBA" id="ARBA00047816"/>
    </source>
</evidence>
<dbReference type="PROSITE" id="PS50857">
    <property type="entry name" value="COX2_CUA"/>
    <property type="match status" value="1"/>
</dbReference>
<keyword evidence="3 17" id="KW-0813">Transport</keyword>
<accession>A0A161KBB4</accession>
<feature type="domain" description="Cytochrome oxidase subunit II transmembrane region profile" evidence="21">
    <location>
        <begin position="23"/>
        <end position="120"/>
    </location>
</feature>
<dbReference type="Proteomes" id="UP000215027">
    <property type="component" value="Chromosome I"/>
</dbReference>
<keyword evidence="24" id="KW-1185">Reference proteome</keyword>
<dbReference type="GO" id="GO:0004129">
    <property type="term" value="F:cytochrome-c oxidase activity"/>
    <property type="evidence" value="ECO:0007669"/>
    <property type="project" value="UniProtKB-EC"/>
</dbReference>
<evidence type="ECO:0000256" key="9">
    <source>
        <dbReference type="ARBA" id="ARBA00022982"/>
    </source>
</evidence>
<dbReference type="PROSITE" id="PS50999">
    <property type="entry name" value="COX2_TM"/>
    <property type="match status" value="1"/>
</dbReference>
<dbReference type="InterPro" id="IPR014222">
    <property type="entry name" value="Cyt_c_oxidase_su2"/>
</dbReference>
<dbReference type="EC" id="7.1.1.9" evidence="18"/>
<dbReference type="SUPFAM" id="SSF81464">
    <property type="entry name" value="Cytochrome c oxidase subunit II-like, transmembrane region"/>
    <property type="match status" value="1"/>
</dbReference>
<comment type="cofactor">
    <cofactor evidence="18">
        <name>Cu cation</name>
        <dbReference type="ChEBI" id="CHEBI:23378"/>
    </cofactor>
    <text evidence="18">Binds a copper A center.</text>
</comment>
<keyword evidence="23" id="KW-0560">Oxidoreductase</keyword>
<dbReference type="RefSeq" id="WP_095044511.1">
    <property type="nucleotide sequence ID" value="NZ_LN890655.1"/>
</dbReference>
<dbReference type="Gene3D" id="1.10.287.90">
    <property type="match status" value="1"/>
</dbReference>
<evidence type="ECO:0000313" key="24">
    <source>
        <dbReference type="Proteomes" id="UP000215027"/>
    </source>
</evidence>
<evidence type="ECO:0000256" key="2">
    <source>
        <dbReference type="ARBA" id="ARBA00007866"/>
    </source>
</evidence>
<evidence type="ECO:0000313" key="23">
    <source>
        <dbReference type="EMBL" id="CUS05277.2"/>
    </source>
</evidence>
<evidence type="ECO:0000256" key="4">
    <source>
        <dbReference type="ARBA" id="ARBA00022617"/>
    </source>
</evidence>
<dbReference type="GO" id="GO:0005507">
    <property type="term" value="F:copper ion binding"/>
    <property type="evidence" value="ECO:0007669"/>
    <property type="project" value="InterPro"/>
</dbReference>
<evidence type="ECO:0000256" key="1">
    <source>
        <dbReference type="ARBA" id="ARBA00004141"/>
    </source>
</evidence>
<evidence type="ECO:0000256" key="11">
    <source>
        <dbReference type="ARBA" id="ARBA00023004"/>
    </source>
</evidence>
<dbReference type="GO" id="GO:0042773">
    <property type="term" value="P:ATP synthesis coupled electron transport"/>
    <property type="evidence" value="ECO:0007669"/>
    <property type="project" value="TreeGrafter"/>
</dbReference>
<feature type="domain" description="Cytochrome c" evidence="22">
    <location>
        <begin position="231"/>
        <end position="356"/>
    </location>
</feature>
<dbReference type="GO" id="GO:0020037">
    <property type="term" value="F:heme binding"/>
    <property type="evidence" value="ECO:0007669"/>
    <property type="project" value="InterPro"/>
</dbReference>
<keyword evidence="5 17" id="KW-0679">Respiratory chain</keyword>
<keyword evidence="11 16" id="KW-0408">Iron</keyword>
<dbReference type="AlphaFoldDB" id="A0A161KBB4"/>
<comment type="catalytic activity">
    <reaction evidence="15 18">
        <text>4 Fe(II)-[cytochrome c] + O2 + 8 H(+)(in) = 4 Fe(III)-[cytochrome c] + 2 H2O + 4 H(+)(out)</text>
        <dbReference type="Rhea" id="RHEA:11436"/>
        <dbReference type="Rhea" id="RHEA-COMP:10350"/>
        <dbReference type="Rhea" id="RHEA-COMP:14399"/>
        <dbReference type="ChEBI" id="CHEBI:15377"/>
        <dbReference type="ChEBI" id="CHEBI:15378"/>
        <dbReference type="ChEBI" id="CHEBI:15379"/>
        <dbReference type="ChEBI" id="CHEBI:29033"/>
        <dbReference type="ChEBI" id="CHEBI:29034"/>
        <dbReference type="EC" id="7.1.1.9"/>
    </reaction>
</comment>
<keyword evidence="9 17" id="KW-0249">Electron transport</keyword>
<evidence type="ECO:0000256" key="6">
    <source>
        <dbReference type="ARBA" id="ARBA00022692"/>
    </source>
</evidence>
<dbReference type="InterPro" id="IPR008972">
    <property type="entry name" value="Cupredoxin"/>
</dbReference>
<dbReference type="PROSITE" id="PS51007">
    <property type="entry name" value="CYTC"/>
    <property type="match status" value="1"/>
</dbReference>
<dbReference type="PROSITE" id="PS00078">
    <property type="entry name" value="COX2"/>
    <property type="match status" value="1"/>
</dbReference>
<keyword evidence="10 19" id="KW-1133">Transmembrane helix</keyword>
<dbReference type="Gene3D" id="2.60.40.420">
    <property type="entry name" value="Cupredoxins - blue copper proteins"/>
    <property type="match status" value="1"/>
</dbReference>
<dbReference type="EMBL" id="LN890655">
    <property type="protein sequence ID" value="CUS05277.2"/>
    <property type="molecule type" value="Genomic_DNA"/>
</dbReference>
<dbReference type="GO" id="GO:0016491">
    <property type="term" value="F:oxidoreductase activity"/>
    <property type="evidence" value="ECO:0007669"/>
    <property type="project" value="UniProtKB-KW"/>
</dbReference>
<protein>
    <recommendedName>
        <fullName evidence="18">Cytochrome c oxidase subunit 2</fullName>
        <ecNumber evidence="18">7.1.1.9</ecNumber>
    </recommendedName>
</protein>
<dbReference type="PANTHER" id="PTHR22888">
    <property type="entry name" value="CYTOCHROME C OXIDASE, SUBUNIT II"/>
    <property type="match status" value="1"/>
</dbReference>
<evidence type="ECO:0000256" key="5">
    <source>
        <dbReference type="ARBA" id="ARBA00022660"/>
    </source>
</evidence>
<dbReference type="CDD" id="cd13919">
    <property type="entry name" value="CuRO_HCO_II_like_5"/>
    <property type="match status" value="1"/>
</dbReference>
<evidence type="ECO:0000256" key="18">
    <source>
        <dbReference type="RuleBase" id="RU004024"/>
    </source>
</evidence>
<dbReference type="InterPro" id="IPR002429">
    <property type="entry name" value="CcO_II-like_C"/>
</dbReference>
<keyword evidence="12 18" id="KW-0186">Copper</keyword>
<evidence type="ECO:0000259" key="21">
    <source>
        <dbReference type="PROSITE" id="PS50999"/>
    </source>
</evidence>
<dbReference type="InterPro" id="IPR036257">
    <property type="entry name" value="Cyt_c_oxidase_su2_TM_sf"/>
</dbReference>
<feature type="transmembrane region" description="Helical" evidence="19">
    <location>
        <begin position="92"/>
        <end position="113"/>
    </location>
</feature>
<dbReference type="SUPFAM" id="SSF46626">
    <property type="entry name" value="Cytochrome c"/>
    <property type="match status" value="1"/>
</dbReference>
<dbReference type="KEGG" id="pbf:CFX0092_A3399"/>
<evidence type="ECO:0000256" key="19">
    <source>
        <dbReference type="SAM" id="Phobius"/>
    </source>
</evidence>
<dbReference type="InterPro" id="IPR009056">
    <property type="entry name" value="Cyt_c-like_dom"/>
</dbReference>
<comment type="similarity">
    <text evidence="2 17">Belongs to the cytochrome c oxidase subunit 2 family.</text>
</comment>